<accession>A0A182FMP8</accession>
<keyword evidence="2" id="KW-1185">Reference proteome</keyword>
<sequence>MPALFEEPGGVGRATTTLPSVAWTGKQQRYERNSMELPLQISGRHHDAKIYTMPAVHLLQQIKIQLQSVHPDKLARRYSNLKGLPIPRYDNAKIRVNIGVDYRHLTDTLRTVETGAKEPAAVKTRLGLLVYGPCEEQYVSNNFRKHC</sequence>
<evidence type="ECO:0000313" key="1">
    <source>
        <dbReference type="EnsemblMetazoa" id="AALB007810-PA"/>
    </source>
</evidence>
<organism evidence="1 2">
    <name type="scientific">Anopheles albimanus</name>
    <name type="common">New world malaria mosquito</name>
    <dbReference type="NCBI Taxonomy" id="7167"/>
    <lineage>
        <taxon>Eukaryota</taxon>
        <taxon>Metazoa</taxon>
        <taxon>Ecdysozoa</taxon>
        <taxon>Arthropoda</taxon>
        <taxon>Hexapoda</taxon>
        <taxon>Insecta</taxon>
        <taxon>Pterygota</taxon>
        <taxon>Neoptera</taxon>
        <taxon>Endopterygota</taxon>
        <taxon>Diptera</taxon>
        <taxon>Nematocera</taxon>
        <taxon>Culicoidea</taxon>
        <taxon>Culicidae</taxon>
        <taxon>Anophelinae</taxon>
        <taxon>Anopheles</taxon>
    </lineage>
</organism>
<dbReference type="VEuPathDB" id="VectorBase:AALB007810"/>
<reference evidence="2" key="1">
    <citation type="journal article" date="2017" name="G3 (Bethesda)">
        <title>The Physical Genome Mapping of Anopheles albimanus Corrected Scaffold Misassemblies and Identified Interarm Rearrangements in Genus Anopheles.</title>
        <authorList>
            <person name="Artemov G.N."/>
            <person name="Peery A.N."/>
            <person name="Jiang X."/>
            <person name="Tu Z."/>
            <person name="Stegniy V.N."/>
            <person name="Sharakhova M.V."/>
            <person name="Sharakhov I.V."/>
        </authorList>
    </citation>
    <scope>NUCLEOTIDE SEQUENCE [LARGE SCALE GENOMIC DNA]</scope>
    <source>
        <strain evidence="2">STECLA/ALBI9_A</strain>
    </source>
</reference>
<name>A0A182FMP8_ANOAL</name>
<evidence type="ECO:0000313" key="2">
    <source>
        <dbReference type="Proteomes" id="UP000069272"/>
    </source>
</evidence>
<dbReference type="AlphaFoldDB" id="A0A182FMP8"/>
<dbReference type="EnsemblMetazoa" id="AALB007810-RA">
    <property type="protein sequence ID" value="AALB007810-PA"/>
    <property type="gene ID" value="AALB007810"/>
</dbReference>
<dbReference type="VEuPathDB" id="VectorBase:AALB20_030905"/>
<dbReference type="Proteomes" id="UP000069272">
    <property type="component" value="Unassembled WGS sequence"/>
</dbReference>
<reference evidence="1" key="2">
    <citation type="submission" date="2022-08" db="UniProtKB">
        <authorList>
            <consortium name="EnsemblMetazoa"/>
        </authorList>
    </citation>
    <scope>IDENTIFICATION</scope>
    <source>
        <strain evidence="1">STECLA/ALBI9_A</strain>
    </source>
</reference>
<proteinExistence type="predicted"/>
<protein>
    <submittedName>
        <fullName evidence="1">Uncharacterized protein</fullName>
    </submittedName>
</protein>